<dbReference type="EMBL" id="GEDC01016575">
    <property type="protein sequence ID" value="JAS20723.1"/>
    <property type="molecule type" value="Transcribed_RNA"/>
</dbReference>
<evidence type="ECO:0000313" key="5">
    <source>
        <dbReference type="EMBL" id="JAS23008.1"/>
    </source>
</evidence>
<evidence type="ECO:0000259" key="2">
    <source>
        <dbReference type="Pfam" id="PF13843"/>
    </source>
</evidence>
<proteinExistence type="predicted"/>
<dbReference type="EMBL" id="GEDC01020613">
    <property type="protein sequence ID" value="JAS16685.1"/>
    <property type="molecule type" value="Transcribed_RNA"/>
</dbReference>
<name>A0A1B6D4Z6_9HEMI</name>
<evidence type="ECO:0000313" key="6">
    <source>
        <dbReference type="EMBL" id="JAS24315.1"/>
    </source>
</evidence>
<evidence type="ECO:0000313" key="4">
    <source>
        <dbReference type="EMBL" id="JAS20723.1"/>
    </source>
</evidence>
<dbReference type="EMBL" id="GEDC01000178">
    <property type="protein sequence ID" value="JAS37120.1"/>
    <property type="molecule type" value="Transcribed_RNA"/>
</dbReference>
<dbReference type="InterPro" id="IPR029526">
    <property type="entry name" value="PGBD"/>
</dbReference>
<dbReference type="EMBL" id="GEDC01012983">
    <property type="protein sequence ID" value="JAS24315.1"/>
    <property type="molecule type" value="Transcribed_RNA"/>
</dbReference>
<evidence type="ECO:0000313" key="7">
    <source>
        <dbReference type="EMBL" id="JAS37120.1"/>
    </source>
</evidence>
<evidence type="ECO:0000256" key="1">
    <source>
        <dbReference type="SAM" id="MobiDB-lite"/>
    </source>
</evidence>
<dbReference type="PANTHER" id="PTHR46599">
    <property type="entry name" value="PIGGYBAC TRANSPOSABLE ELEMENT-DERIVED PROTEIN 4"/>
    <property type="match status" value="1"/>
</dbReference>
<organism evidence="4">
    <name type="scientific">Clastoptera arizonana</name>
    <name type="common">Arizona spittle bug</name>
    <dbReference type="NCBI Taxonomy" id="38151"/>
    <lineage>
        <taxon>Eukaryota</taxon>
        <taxon>Metazoa</taxon>
        <taxon>Ecdysozoa</taxon>
        <taxon>Arthropoda</taxon>
        <taxon>Hexapoda</taxon>
        <taxon>Insecta</taxon>
        <taxon>Pterygota</taxon>
        <taxon>Neoptera</taxon>
        <taxon>Paraneoptera</taxon>
        <taxon>Hemiptera</taxon>
        <taxon>Auchenorrhyncha</taxon>
        <taxon>Cercopoidea</taxon>
        <taxon>Clastopteridae</taxon>
        <taxon>Clastoptera</taxon>
    </lineage>
</organism>
<dbReference type="Pfam" id="PF13843">
    <property type="entry name" value="DDE_Tnp_1_7"/>
    <property type="match status" value="1"/>
</dbReference>
<reference evidence="4" key="1">
    <citation type="submission" date="2015-12" db="EMBL/GenBank/DDBJ databases">
        <title>De novo transcriptome assembly of four potential Pierce s Disease insect vectors from Arizona vineyards.</title>
        <authorList>
            <person name="Tassone E.E."/>
        </authorList>
    </citation>
    <scope>NUCLEOTIDE SEQUENCE</scope>
</reference>
<feature type="domain" description="PiggyBac transposable element-derived protein" evidence="2">
    <location>
        <begin position="145"/>
        <end position="516"/>
    </location>
</feature>
<feature type="region of interest" description="Disordered" evidence="1">
    <location>
        <begin position="1"/>
        <end position="44"/>
    </location>
</feature>
<feature type="compositionally biased region" description="Basic and acidic residues" evidence="1">
    <location>
        <begin position="1"/>
        <end position="13"/>
    </location>
</feature>
<evidence type="ECO:0000313" key="3">
    <source>
        <dbReference type="EMBL" id="JAS16685.1"/>
    </source>
</evidence>
<gene>
    <name evidence="5" type="ORF">g.43976</name>
    <name evidence="3" type="ORF">g.43977</name>
    <name evidence="7" type="ORF">g.43981</name>
    <name evidence="6" type="ORF">g.43982</name>
    <name evidence="4" type="ORF">g.43985</name>
</gene>
<accession>A0A1B6D4Z6</accession>
<dbReference type="PANTHER" id="PTHR46599:SF3">
    <property type="entry name" value="PIGGYBAC TRANSPOSABLE ELEMENT-DERIVED PROTEIN 4"/>
    <property type="match status" value="1"/>
</dbReference>
<dbReference type="EMBL" id="GEDC01014290">
    <property type="protein sequence ID" value="JAS23008.1"/>
    <property type="molecule type" value="Transcribed_RNA"/>
</dbReference>
<sequence>MPNYRDRSSELREVLNSAPAESDDDDNSDIDNPGSDIPSDEELFNFSSGSEDEFLPQYEYVFDDSGVNYRPNNNIVRPTWQYQPTTSLAVAIQSPTSGDESEDQHVQNQPVPWIRVYPPEQPVDVSSKFIVRTPGARNCPLNHKPIEYFKLFISDGIVKVITRETNAYAKKLIDQKRASGILKQFSRVNKWQKVTIVEIRKFLAIILNMGLTRRKNICDYWHQHPADYIPWYGSVMSLRRFQAIHAMLHLSSRRSPPKGNPRYDPWVKVRPFLDAANSAFKRHWVPHQDLIVNESLIGMKNRCSFIQYMPNKKHTQYGLKKFELVESKTSYVLHTTLYSGKDYLADGPHTFTHRVVADLIEKSGCYDKGYHVFTDNFYIKLPLAKSFIERDTFLTGTTNKNTKDLSKSVIQAKLGGQESIYYRQDKVLLVGYKQKHTRKPVYLLTTAYHAEDREITSRSGRRAVKPIPIIDMYNKLMGGIDNKDKSIYHISSTRPTRRYWKKIFFNILDMCMLNAYIVYCFQCQPEAPMPRRRFVLDIVNSLTTQKPTVPFIPPSPRGDGELHKLDHLPGKNLRVCAVCPSNNKKRTSFWCPGCNAGIHKECYLKLQHYWRPDKKKRQLERSDSD</sequence>
<dbReference type="AlphaFoldDB" id="A0A1B6D4Z6"/>
<protein>
    <recommendedName>
        <fullName evidence="2">PiggyBac transposable element-derived protein domain-containing protein</fullName>
    </recommendedName>
</protein>